<organism evidence="2 3">
    <name type="scientific">Saccharopolyspora taberi</name>
    <dbReference type="NCBI Taxonomy" id="60895"/>
    <lineage>
        <taxon>Bacteria</taxon>
        <taxon>Bacillati</taxon>
        <taxon>Actinomycetota</taxon>
        <taxon>Actinomycetes</taxon>
        <taxon>Pseudonocardiales</taxon>
        <taxon>Pseudonocardiaceae</taxon>
        <taxon>Saccharopolyspora</taxon>
    </lineage>
</organism>
<dbReference type="RefSeq" id="WP_344683115.1">
    <property type="nucleotide sequence ID" value="NZ_BAAAUX010000019.1"/>
</dbReference>
<sequence>MGVTITDVVLRDGLQDEPVLVPVADRVAIAESLIAAGVRQLEAGSRSPPPRPTSPPATPTAKTWPATCGCATTGSAI</sequence>
<protein>
    <recommendedName>
        <fullName evidence="4">Pyruvate carboxyltransferase domain-containing protein</fullName>
    </recommendedName>
</protein>
<dbReference type="EMBL" id="BAAAUX010000019">
    <property type="protein sequence ID" value="GAA2806320.1"/>
    <property type="molecule type" value="Genomic_DNA"/>
</dbReference>
<evidence type="ECO:0000256" key="1">
    <source>
        <dbReference type="SAM" id="MobiDB-lite"/>
    </source>
</evidence>
<accession>A0ABN3VIV7</accession>
<feature type="compositionally biased region" description="Pro residues" evidence="1">
    <location>
        <begin position="47"/>
        <end position="58"/>
    </location>
</feature>
<proteinExistence type="predicted"/>
<evidence type="ECO:0000313" key="3">
    <source>
        <dbReference type="Proteomes" id="UP001500979"/>
    </source>
</evidence>
<evidence type="ECO:0000313" key="2">
    <source>
        <dbReference type="EMBL" id="GAA2806320.1"/>
    </source>
</evidence>
<dbReference type="InterPro" id="IPR013785">
    <property type="entry name" value="Aldolase_TIM"/>
</dbReference>
<feature type="region of interest" description="Disordered" evidence="1">
    <location>
        <begin position="40"/>
        <end position="77"/>
    </location>
</feature>
<dbReference type="Gene3D" id="3.20.20.70">
    <property type="entry name" value="Aldolase class I"/>
    <property type="match status" value="1"/>
</dbReference>
<reference evidence="2 3" key="1">
    <citation type="journal article" date="2019" name="Int. J. Syst. Evol. Microbiol.">
        <title>The Global Catalogue of Microorganisms (GCM) 10K type strain sequencing project: providing services to taxonomists for standard genome sequencing and annotation.</title>
        <authorList>
            <consortium name="The Broad Institute Genomics Platform"/>
            <consortium name="The Broad Institute Genome Sequencing Center for Infectious Disease"/>
            <person name="Wu L."/>
            <person name="Ma J."/>
        </authorList>
    </citation>
    <scope>NUCLEOTIDE SEQUENCE [LARGE SCALE GENOMIC DNA]</scope>
    <source>
        <strain evidence="2 3">JCM 9383</strain>
    </source>
</reference>
<keyword evidence="3" id="KW-1185">Reference proteome</keyword>
<name>A0ABN3VIV7_9PSEU</name>
<evidence type="ECO:0008006" key="4">
    <source>
        <dbReference type="Google" id="ProtNLM"/>
    </source>
</evidence>
<gene>
    <name evidence="2" type="ORF">GCM10010470_46980</name>
</gene>
<dbReference type="SUPFAM" id="SSF51569">
    <property type="entry name" value="Aldolase"/>
    <property type="match status" value="1"/>
</dbReference>
<dbReference type="Proteomes" id="UP001500979">
    <property type="component" value="Unassembled WGS sequence"/>
</dbReference>
<comment type="caution">
    <text evidence="2">The sequence shown here is derived from an EMBL/GenBank/DDBJ whole genome shotgun (WGS) entry which is preliminary data.</text>
</comment>